<gene>
    <name evidence="2" type="ORF">GR170_10795</name>
</gene>
<keyword evidence="1" id="KW-0472">Membrane</keyword>
<reference evidence="2 3" key="1">
    <citation type="submission" date="2019-12" db="EMBL/GenBank/DDBJ databases">
        <authorList>
            <person name="Li M."/>
        </authorList>
    </citation>
    <scope>NUCLEOTIDE SEQUENCE [LARGE SCALE GENOMIC DNA]</scope>
    <source>
        <strain evidence="2 3">GBMRC 2024</strain>
    </source>
</reference>
<keyword evidence="1" id="KW-0812">Transmembrane</keyword>
<keyword evidence="1" id="KW-1133">Transmembrane helix</keyword>
<dbReference type="EMBL" id="WUMU01000012">
    <property type="protein sequence ID" value="MXN18325.1"/>
    <property type="molecule type" value="Genomic_DNA"/>
</dbReference>
<evidence type="ECO:0000313" key="2">
    <source>
        <dbReference type="EMBL" id="MXN18325.1"/>
    </source>
</evidence>
<dbReference type="Proteomes" id="UP000477911">
    <property type="component" value="Unassembled WGS sequence"/>
</dbReference>
<keyword evidence="3" id="KW-1185">Reference proteome</keyword>
<proteinExistence type="predicted"/>
<sequence length="154" mass="17389">MGHALWEEYTALYAVYEGYNDQFLTLKGWSVTVGLAALMGAYALPPERHGRLAVLLAAFSALPFWLTEMFWRGYQAATMARLEEIERCMSGALFDRRLCSPYRILGAWQSAYRDHAVSFWLHNAWHPGVLLPHAVLLLAGLCLALWAPPGPPRR</sequence>
<feature type="transmembrane region" description="Helical" evidence="1">
    <location>
        <begin position="129"/>
        <end position="147"/>
    </location>
</feature>
<dbReference type="RefSeq" id="WP_160894460.1">
    <property type="nucleotide sequence ID" value="NZ_WUMU01000012.1"/>
</dbReference>
<protein>
    <submittedName>
        <fullName evidence="2">Uncharacterized protein</fullName>
    </submittedName>
</protein>
<comment type="caution">
    <text evidence="2">The sequence shown here is derived from an EMBL/GenBank/DDBJ whole genome shotgun (WGS) entry which is preliminary data.</text>
</comment>
<accession>A0A6L7G2K6</accession>
<feature type="transmembrane region" description="Helical" evidence="1">
    <location>
        <begin position="52"/>
        <end position="71"/>
    </location>
</feature>
<dbReference type="AlphaFoldDB" id="A0A6L7G2K6"/>
<name>A0A6L7G2K6_9RHOB</name>
<evidence type="ECO:0000313" key="3">
    <source>
        <dbReference type="Proteomes" id="UP000477911"/>
    </source>
</evidence>
<organism evidence="2 3">
    <name type="scientific">Pseudooceanicola albus</name>
    <dbReference type="NCBI Taxonomy" id="2692189"/>
    <lineage>
        <taxon>Bacteria</taxon>
        <taxon>Pseudomonadati</taxon>
        <taxon>Pseudomonadota</taxon>
        <taxon>Alphaproteobacteria</taxon>
        <taxon>Rhodobacterales</taxon>
        <taxon>Paracoccaceae</taxon>
        <taxon>Pseudooceanicola</taxon>
    </lineage>
</organism>
<feature type="transmembrane region" description="Helical" evidence="1">
    <location>
        <begin position="26"/>
        <end position="45"/>
    </location>
</feature>
<evidence type="ECO:0000256" key="1">
    <source>
        <dbReference type="SAM" id="Phobius"/>
    </source>
</evidence>